<dbReference type="GO" id="GO:0009432">
    <property type="term" value="P:SOS response"/>
    <property type="evidence" value="ECO:0007669"/>
    <property type="project" value="TreeGrafter"/>
</dbReference>
<evidence type="ECO:0000256" key="7">
    <source>
        <dbReference type="ARBA" id="ARBA00023004"/>
    </source>
</evidence>
<accession>A0A1H8S746</accession>
<dbReference type="InterPro" id="IPR027417">
    <property type="entry name" value="P-loop_NTPase"/>
</dbReference>
<dbReference type="InterPro" id="IPR014013">
    <property type="entry name" value="Helic_SF1/SF2_ATP-bd_DinG/Rad3"/>
</dbReference>
<evidence type="ECO:0000256" key="6">
    <source>
        <dbReference type="ARBA" id="ARBA00022840"/>
    </source>
</evidence>
<dbReference type="GO" id="GO:0051539">
    <property type="term" value="F:4 iron, 4 sulfur cluster binding"/>
    <property type="evidence" value="ECO:0007669"/>
    <property type="project" value="UniProtKB-UniRule"/>
</dbReference>
<comment type="catalytic activity">
    <reaction evidence="11">
        <text>ATP + H2O = ADP + phosphate + H(+)</text>
        <dbReference type="Rhea" id="RHEA:13065"/>
        <dbReference type="ChEBI" id="CHEBI:15377"/>
        <dbReference type="ChEBI" id="CHEBI:15378"/>
        <dbReference type="ChEBI" id="CHEBI:30616"/>
        <dbReference type="ChEBI" id="CHEBI:43474"/>
        <dbReference type="ChEBI" id="CHEBI:456216"/>
        <dbReference type="EC" id="5.6.2.3"/>
    </reaction>
</comment>
<feature type="binding site" evidence="11">
    <location>
        <position position="140"/>
    </location>
    <ligand>
        <name>[4Fe-4S] cluster</name>
        <dbReference type="ChEBI" id="CHEBI:49883"/>
    </ligand>
</feature>
<dbReference type="Proteomes" id="UP000199657">
    <property type="component" value="Unassembled WGS sequence"/>
</dbReference>
<comment type="similarity">
    <text evidence="11">Belongs to the helicase family. DinG subfamily. Type 1 sub-subfamily.</text>
</comment>
<dbReference type="Gene3D" id="3.40.50.300">
    <property type="entry name" value="P-loop containing nucleotide triphosphate hydrolases"/>
    <property type="match status" value="2"/>
</dbReference>
<keyword evidence="7 11" id="KW-0408">Iron</keyword>
<comment type="cofactor">
    <cofactor evidence="11">
        <name>[4Fe-4S] cluster</name>
        <dbReference type="ChEBI" id="CHEBI:49883"/>
    </cofactor>
    <text evidence="11">Binds 1 [4Fe-4S] cluster.</text>
</comment>
<evidence type="ECO:0000256" key="2">
    <source>
        <dbReference type="ARBA" id="ARBA00022723"/>
    </source>
</evidence>
<keyword evidence="6 11" id="KW-0067">ATP-binding</keyword>
<reference evidence="14 15" key="1">
    <citation type="submission" date="2016-10" db="EMBL/GenBank/DDBJ databases">
        <authorList>
            <person name="de Groot N.N."/>
        </authorList>
    </citation>
    <scope>NUCLEOTIDE SEQUENCE [LARGE SCALE GENOMIC DNA]</scope>
    <source>
        <strain evidence="14 15">CGMCC 1.6291</strain>
    </source>
</reference>
<evidence type="ECO:0000256" key="8">
    <source>
        <dbReference type="ARBA" id="ARBA00023014"/>
    </source>
</evidence>
<keyword evidence="1 11" id="KW-0004">4Fe-4S</keyword>
<dbReference type="EMBL" id="FOEG01000002">
    <property type="protein sequence ID" value="SEO74224.1"/>
    <property type="molecule type" value="Genomic_DNA"/>
</dbReference>
<dbReference type="GO" id="GO:0016887">
    <property type="term" value="F:ATP hydrolysis activity"/>
    <property type="evidence" value="ECO:0007669"/>
    <property type="project" value="RHEA"/>
</dbReference>
<dbReference type="NCBIfam" id="NF008729">
    <property type="entry name" value="PRK11747.1"/>
    <property type="match status" value="1"/>
</dbReference>
<dbReference type="GO" id="GO:0033677">
    <property type="term" value="F:DNA/RNA helicase activity"/>
    <property type="evidence" value="ECO:0007669"/>
    <property type="project" value="TreeGrafter"/>
</dbReference>
<sequence>MDGDDTNAATVEPEAGTTPLSDAERDAMRSMLDDVRGKTDGFRSRRAQLQMIADVARILTGDAAPEPIGLIEAQTGTGKSLAYLIPAIALALHRQRKVVVSTRTVALQQQLVDRDLPALVEAAGLDITFRIAKGRARYACPYRMEQYLGDVAQGTLFEDDDAAGDDGESLAAVTAVIQSMDDALRAETWSGDLDHWPERIDASVNRRITVDQHRCLGSKCPKFSACPYFTERNRVRDATVVVANHSLVLSDVSLGGGTLLPPPEDTFHIVDEGHNFAEVATGHNSFDLDGKAAREMLGGLSRDARDVAESAMPGNRVEPTARKLAESGGEAHAALRDFAHAVDRHLRDHGERRGDGALYWLLDGEALPDDITTTADQLAATAQALTGAVETLQAGAQSRISSGELSPAQGTQLQERIGALLTQLEGIQGVARAYAQPDPADAPPVARWATLGSDGVNAYACPTSAAAWLRGQFWSKVAGAVVTSATLAAGDDFTRTRIGLGLPREAFERQLPSPFDFQRISRLNIVRLPASAAQRDAHIEAVIQELPHRVALEEGTLVLFTARRQMERTAEALRETWGDALICQGDASHHEVLRRHRARIEAGQGSVLFGLASFAEGVDLPGAQCRHVVITKLPFAVPDGPVDKTYSDWLEKRGRNPFMEVAIPNTAIKLKQQCGRLIRNEDDYGTVTLMDERVLTKRYGPLLLAGLPFPRQVESGGGGG</sequence>
<dbReference type="InterPro" id="IPR045028">
    <property type="entry name" value="DinG/Rad3-like"/>
</dbReference>
<evidence type="ECO:0000256" key="5">
    <source>
        <dbReference type="ARBA" id="ARBA00022806"/>
    </source>
</evidence>
<keyword evidence="15" id="KW-1185">Reference proteome</keyword>
<feature type="binding site" evidence="11">
    <location>
        <position position="226"/>
    </location>
    <ligand>
        <name>[4Fe-4S] cluster</name>
        <dbReference type="ChEBI" id="CHEBI:49883"/>
    </ligand>
</feature>
<protein>
    <recommendedName>
        <fullName evidence="11">ATP-dependent DNA helicase DinG</fullName>
        <ecNumber evidence="11">5.6.2.3</ecNumber>
    </recommendedName>
    <alternativeName>
        <fullName evidence="11">DNA 5'-3' helicase DinG</fullName>
    </alternativeName>
</protein>
<evidence type="ECO:0000313" key="14">
    <source>
        <dbReference type="EMBL" id="SEO74224.1"/>
    </source>
</evidence>
<evidence type="ECO:0000256" key="9">
    <source>
        <dbReference type="ARBA" id="ARBA00023125"/>
    </source>
</evidence>
<evidence type="ECO:0000256" key="1">
    <source>
        <dbReference type="ARBA" id="ARBA00022485"/>
    </source>
</evidence>
<keyword evidence="10 11" id="KW-0413">Isomerase</keyword>
<organism evidence="14 15">
    <name type="scientific">Aquisalimonas asiatica</name>
    <dbReference type="NCBI Taxonomy" id="406100"/>
    <lineage>
        <taxon>Bacteria</taxon>
        <taxon>Pseudomonadati</taxon>
        <taxon>Pseudomonadota</taxon>
        <taxon>Gammaproteobacteria</taxon>
        <taxon>Chromatiales</taxon>
        <taxon>Ectothiorhodospiraceae</taxon>
        <taxon>Aquisalimonas</taxon>
    </lineage>
</organism>
<evidence type="ECO:0000256" key="11">
    <source>
        <dbReference type="HAMAP-Rule" id="MF_02205"/>
    </source>
</evidence>
<keyword evidence="8 11" id="KW-0411">Iron-sulfur</keyword>
<keyword evidence="2 11" id="KW-0479">Metal-binding</keyword>
<dbReference type="PANTHER" id="PTHR11472:SF59">
    <property type="entry name" value="ATP-DEPENDENT DNA HELICASE DING"/>
    <property type="match status" value="1"/>
</dbReference>
<evidence type="ECO:0000256" key="4">
    <source>
        <dbReference type="ARBA" id="ARBA00022801"/>
    </source>
</evidence>
<evidence type="ECO:0000256" key="10">
    <source>
        <dbReference type="ARBA" id="ARBA00023235"/>
    </source>
</evidence>
<dbReference type="AlphaFoldDB" id="A0A1H8S746"/>
<name>A0A1H8S746_9GAMM</name>
<gene>
    <name evidence="11" type="primary">dinG</name>
    <name evidence="14" type="ORF">SAMN04488052_102536</name>
</gene>
<dbReference type="STRING" id="406100.SAMN04488052_102536"/>
<dbReference type="SMART" id="SM00491">
    <property type="entry name" value="HELICc2"/>
    <property type="match status" value="1"/>
</dbReference>
<dbReference type="InterPro" id="IPR039000">
    <property type="entry name" value="DinG_proteobact"/>
</dbReference>
<keyword evidence="3 11" id="KW-0547">Nucleotide-binding</keyword>
<dbReference type="InterPro" id="IPR011545">
    <property type="entry name" value="DEAD/DEAH_box_helicase_dom"/>
</dbReference>
<dbReference type="InterPro" id="IPR006555">
    <property type="entry name" value="ATP-dep_Helicase_C"/>
</dbReference>
<feature type="region of interest" description="Disordered" evidence="12">
    <location>
        <begin position="1"/>
        <end position="25"/>
    </location>
</feature>
<dbReference type="GO" id="GO:0006281">
    <property type="term" value="P:DNA repair"/>
    <property type="evidence" value="ECO:0007669"/>
    <property type="project" value="TreeGrafter"/>
</dbReference>
<keyword evidence="4 11" id="KW-0378">Hydrolase</keyword>
<proteinExistence type="inferred from homology"/>
<feature type="binding site" evidence="11">
    <location>
        <position position="220"/>
    </location>
    <ligand>
        <name>[4Fe-4S] cluster</name>
        <dbReference type="ChEBI" id="CHEBI:49883"/>
    </ligand>
</feature>
<dbReference type="InterPro" id="IPR010614">
    <property type="entry name" value="RAD3-like_helicase_DEAD"/>
</dbReference>
<keyword evidence="5 11" id="KW-0347">Helicase</keyword>
<evidence type="ECO:0000256" key="3">
    <source>
        <dbReference type="ARBA" id="ARBA00022741"/>
    </source>
</evidence>
<comment type="function">
    <text evidence="11">DNA-dependent ATPase and 5'-3' DNA helicase. Unwinds D-loops, R-loops, forked DNA and G-quadruplex DNA.</text>
</comment>
<feature type="binding site" evidence="11">
    <location>
        <position position="215"/>
    </location>
    <ligand>
        <name>[4Fe-4S] cluster</name>
        <dbReference type="ChEBI" id="CHEBI:49883"/>
    </ligand>
</feature>
<evidence type="ECO:0000256" key="12">
    <source>
        <dbReference type="SAM" id="MobiDB-lite"/>
    </source>
</evidence>
<dbReference type="PANTHER" id="PTHR11472">
    <property type="entry name" value="DNA REPAIR DEAD HELICASE RAD3/XP-D SUBFAMILY MEMBER"/>
    <property type="match status" value="1"/>
</dbReference>
<dbReference type="HAMAP" id="MF_02205">
    <property type="entry name" value="DinG_proteobact"/>
    <property type="match status" value="1"/>
</dbReference>
<feature type="domain" description="Helicase ATP-binding" evidence="13">
    <location>
        <begin position="34"/>
        <end position="328"/>
    </location>
</feature>
<dbReference type="Pfam" id="PF00270">
    <property type="entry name" value="DEAD"/>
    <property type="match status" value="1"/>
</dbReference>
<evidence type="ECO:0000313" key="15">
    <source>
        <dbReference type="Proteomes" id="UP000199657"/>
    </source>
</evidence>
<dbReference type="Pfam" id="PF13307">
    <property type="entry name" value="Helicase_C_2"/>
    <property type="match status" value="1"/>
</dbReference>
<dbReference type="PROSITE" id="PS51193">
    <property type="entry name" value="HELICASE_ATP_BIND_2"/>
    <property type="match status" value="1"/>
</dbReference>
<dbReference type="GO" id="GO:0003677">
    <property type="term" value="F:DNA binding"/>
    <property type="evidence" value="ECO:0007669"/>
    <property type="project" value="UniProtKB-UniRule"/>
</dbReference>
<dbReference type="GO" id="GO:0043139">
    <property type="term" value="F:5'-3' DNA helicase activity"/>
    <property type="evidence" value="ECO:0007669"/>
    <property type="project" value="UniProtKB-UniRule"/>
</dbReference>
<dbReference type="SUPFAM" id="SSF52540">
    <property type="entry name" value="P-loop containing nucleoside triphosphate hydrolases"/>
    <property type="match status" value="1"/>
</dbReference>
<evidence type="ECO:0000259" key="13">
    <source>
        <dbReference type="PROSITE" id="PS51193"/>
    </source>
</evidence>
<dbReference type="RefSeq" id="WP_171909846.1">
    <property type="nucleotide sequence ID" value="NZ_FOEG01000002.1"/>
</dbReference>
<keyword evidence="9 11" id="KW-0238">DNA-binding</keyword>
<dbReference type="EC" id="5.6.2.3" evidence="11"/>
<dbReference type="Pfam" id="PF06733">
    <property type="entry name" value="DEAD_2"/>
    <property type="match status" value="1"/>
</dbReference>
<dbReference type="GO" id="GO:0046872">
    <property type="term" value="F:metal ion binding"/>
    <property type="evidence" value="ECO:0007669"/>
    <property type="project" value="UniProtKB-KW"/>
</dbReference>
<dbReference type="GO" id="GO:0005524">
    <property type="term" value="F:ATP binding"/>
    <property type="evidence" value="ECO:0007669"/>
    <property type="project" value="UniProtKB-UniRule"/>
</dbReference>